<proteinExistence type="predicted"/>
<dbReference type="Proteomes" id="UP001148662">
    <property type="component" value="Unassembled WGS sequence"/>
</dbReference>
<evidence type="ECO:0000313" key="2">
    <source>
        <dbReference type="Proteomes" id="UP001148662"/>
    </source>
</evidence>
<protein>
    <submittedName>
        <fullName evidence="1">Uncharacterized protein</fullName>
    </submittedName>
</protein>
<sequence length="338" mass="37150">MPYKRDDQLTLNVSSPRRSKESLGHVEEPPDEQIFLDNEYYTRYPNAWSRIREAIREPMAEFFGVFIMIAVGAGVDCQAVTSANKNVAATPKGDWMSISIGWACSVALGVWFSAGVSGGHLNPAITIALATFRGFPWRKVPGYIFAQLMGALCGAGVAYANYIHAIDIYEGGRHIRTVPGTASMFSTYALDYMTDVSAVFDEFLGTVTLLLVVCAVTDPRNGPLQPGMLPIAMFMTILVEGLGFGMQTGYALNPARDLGPRMLTAMVGYGKDVFTFRHQYWLWAAVITPIVIGAFLYDLFFYTGLESPLNRPCAAALRAYQRAKEVQRHRPITGADAV</sequence>
<evidence type="ECO:0000313" key="1">
    <source>
        <dbReference type="EMBL" id="KAJ3529813.1"/>
    </source>
</evidence>
<name>A0ACC1S102_9APHY</name>
<keyword evidence="2" id="KW-1185">Reference proteome</keyword>
<dbReference type="EMBL" id="JANHOG010001919">
    <property type="protein sequence ID" value="KAJ3529813.1"/>
    <property type="molecule type" value="Genomic_DNA"/>
</dbReference>
<reference evidence="1" key="1">
    <citation type="submission" date="2022-07" db="EMBL/GenBank/DDBJ databases">
        <title>Genome Sequence of Phlebia brevispora.</title>
        <authorList>
            <person name="Buettner E."/>
        </authorList>
    </citation>
    <scope>NUCLEOTIDE SEQUENCE</scope>
    <source>
        <strain evidence="1">MPL23</strain>
    </source>
</reference>
<comment type="caution">
    <text evidence="1">The sequence shown here is derived from an EMBL/GenBank/DDBJ whole genome shotgun (WGS) entry which is preliminary data.</text>
</comment>
<gene>
    <name evidence="1" type="ORF">NM688_g7800</name>
</gene>
<accession>A0ACC1S102</accession>
<organism evidence="1 2">
    <name type="scientific">Phlebia brevispora</name>
    <dbReference type="NCBI Taxonomy" id="194682"/>
    <lineage>
        <taxon>Eukaryota</taxon>
        <taxon>Fungi</taxon>
        <taxon>Dikarya</taxon>
        <taxon>Basidiomycota</taxon>
        <taxon>Agaricomycotina</taxon>
        <taxon>Agaricomycetes</taxon>
        <taxon>Polyporales</taxon>
        <taxon>Meruliaceae</taxon>
        <taxon>Phlebia</taxon>
    </lineage>
</organism>